<dbReference type="FunFam" id="3.40.50.720:FF:000003">
    <property type="entry name" value="S-(hydroxymethyl)glutathione dehydrogenase"/>
    <property type="match status" value="1"/>
</dbReference>
<dbReference type="Pfam" id="PF00107">
    <property type="entry name" value="ADH_zinc_N"/>
    <property type="match status" value="1"/>
</dbReference>
<keyword evidence="5" id="KW-0560">Oxidoreductase</keyword>
<evidence type="ECO:0000256" key="1">
    <source>
        <dbReference type="ARBA" id="ARBA00001947"/>
    </source>
</evidence>
<dbReference type="Gene3D" id="3.40.50.720">
    <property type="entry name" value="NAD(P)-binding Rossmann-like Domain"/>
    <property type="match status" value="1"/>
</dbReference>
<comment type="caution">
    <text evidence="8">The sequence shown here is derived from an EMBL/GenBank/DDBJ whole genome shotgun (WGS) entry which is preliminary data.</text>
</comment>
<dbReference type="SUPFAM" id="SSF50129">
    <property type="entry name" value="GroES-like"/>
    <property type="match status" value="1"/>
</dbReference>
<evidence type="ECO:0000259" key="7">
    <source>
        <dbReference type="SMART" id="SM00829"/>
    </source>
</evidence>
<dbReference type="AlphaFoldDB" id="A0A5N6AIQ9"/>
<dbReference type="PANTHER" id="PTHR43350">
    <property type="entry name" value="NAD-DEPENDENT ALCOHOL DEHYDROGENASE"/>
    <property type="match status" value="1"/>
</dbReference>
<dbReference type="Gene3D" id="3.90.180.10">
    <property type="entry name" value="Medium-chain alcohol dehydrogenases, catalytic domain"/>
    <property type="match status" value="1"/>
</dbReference>
<accession>A0A5N6AIQ9</accession>
<evidence type="ECO:0000256" key="4">
    <source>
        <dbReference type="ARBA" id="ARBA00022833"/>
    </source>
</evidence>
<evidence type="ECO:0000256" key="6">
    <source>
        <dbReference type="RuleBase" id="RU361277"/>
    </source>
</evidence>
<evidence type="ECO:0000256" key="5">
    <source>
        <dbReference type="ARBA" id="ARBA00023002"/>
    </source>
</evidence>
<evidence type="ECO:0000313" key="8">
    <source>
        <dbReference type="EMBL" id="KAB8167953.1"/>
    </source>
</evidence>
<dbReference type="SUPFAM" id="SSF51735">
    <property type="entry name" value="NAD(P)-binding Rossmann-fold domains"/>
    <property type="match status" value="1"/>
</dbReference>
<dbReference type="InterPro" id="IPR011032">
    <property type="entry name" value="GroES-like_sf"/>
</dbReference>
<sequence>MTRAAVLRDTAGDFLIEEVTVSDELRADEVRVRIVASGVCHTDLLVRDQVLPPPLPAILGHEGSGVVEAVGAGVDGCAVGDRVVLAPLSCGRCRNCRSAHPMHCLHWGPLNLRGRRADGTTAYRDREGRELNGHFFGQSSFAGHVVTPQRSVVKVRDDLDLTLAGPLGCGLQAGAGAVFNVLAPQPGASIAVFGAGAVGLAGIMAARIAGCDPIYAVDLHPGRLELATELGATHVLEAGDVAGDVAGELVRRTGGGVDLALDAVGLPATARSAVDALAMGGVAAIAGSAGSGQDAPIGLTQLMGRTVHGVIEGDSVPALLIPQLMDLHAAGRFPFEKLVRTYAFEDIAAAVKDSESGETVKPILLH</sequence>
<dbReference type="CDD" id="cd08278">
    <property type="entry name" value="benzyl_alcohol_DH"/>
    <property type="match status" value="1"/>
</dbReference>
<dbReference type="GO" id="GO:0008270">
    <property type="term" value="F:zinc ion binding"/>
    <property type="evidence" value="ECO:0007669"/>
    <property type="project" value="InterPro"/>
</dbReference>
<dbReference type="InterPro" id="IPR002328">
    <property type="entry name" value="ADH_Zn_CS"/>
</dbReference>
<evidence type="ECO:0000256" key="3">
    <source>
        <dbReference type="ARBA" id="ARBA00022723"/>
    </source>
</evidence>
<keyword evidence="4 6" id="KW-0862">Zinc</keyword>
<comment type="cofactor">
    <cofactor evidence="1 6">
        <name>Zn(2+)</name>
        <dbReference type="ChEBI" id="CHEBI:29105"/>
    </cofactor>
</comment>
<dbReference type="OrthoDB" id="334894at2"/>
<dbReference type="PANTHER" id="PTHR43350:SF21">
    <property type="entry name" value="S-NITROSOMYCOTHIOL REDUCTASE MSCR"/>
    <property type="match status" value="1"/>
</dbReference>
<dbReference type="Proteomes" id="UP000314251">
    <property type="component" value="Unassembled WGS sequence"/>
</dbReference>
<feature type="domain" description="Enoyl reductase (ER)" evidence="7">
    <location>
        <begin position="12"/>
        <end position="365"/>
    </location>
</feature>
<dbReference type="InterPro" id="IPR013149">
    <property type="entry name" value="ADH-like_C"/>
</dbReference>
<dbReference type="GO" id="GO:0016491">
    <property type="term" value="F:oxidoreductase activity"/>
    <property type="evidence" value="ECO:0007669"/>
    <property type="project" value="UniProtKB-KW"/>
</dbReference>
<protein>
    <submittedName>
        <fullName evidence="8">Alcohol dehydrogenase catalytic domain-containing protein</fullName>
    </submittedName>
</protein>
<dbReference type="InterPro" id="IPR013154">
    <property type="entry name" value="ADH-like_N"/>
</dbReference>
<evidence type="ECO:0000313" key="9">
    <source>
        <dbReference type="Proteomes" id="UP000314251"/>
    </source>
</evidence>
<dbReference type="RefSeq" id="WP_139666964.1">
    <property type="nucleotide sequence ID" value="NZ_VDLY02000004.1"/>
</dbReference>
<gene>
    <name evidence="8" type="ORF">FH607_008255</name>
</gene>
<name>A0A5N6AIQ9_9ACTN</name>
<dbReference type="EMBL" id="VDLY02000004">
    <property type="protein sequence ID" value="KAB8167953.1"/>
    <property type="molecule type" value="Genomic_DNA"/>
</dbReference>
<keyword evidence="9" id="KW-1185">Reference proteome</keyword>
<dbReference type="InterPro" id="IPR036291">
    <property type="entry name" value="NAD(P)-bd_dom_sf"/>
</dbReference>
<proteinExistence type="inferred from homology"/>
<evidence type="ECO:0000256" key="2">
    <source>
        <dbReference type="ARBA" id="ARBA00008072"/>
    </source>
</evidence>
<organism evidence="8 9">
    <name type="scientific">Streptomyces mimosae</name>
    <dbReference type="NCBI Taxonomy" id="2586635"/>
    <lineage>
        <taxon>Bacteria</taxon>
        <taxon>Bacillati</taxon>
        <taxon>Actinomycetota</taxon>
        <taxon>Actinomycetes</taxon>
        <taxon>Kitasatosporales</taxon>
        <taxon>Streptomycetaceae</taxon>
        <taxon>Streptomyces</taxon>
    </lineage>
</organism>
<reference evidence="8" key="1">
    <citation type="submission" date="2019-10" db="EMBL/GenBank/DDBJ databases">
        <title>Nonomuraea sp. nov., isolated from Phyllanthus amarus.</title>
        <authorList>
            <person name="Klykleung N."/>
            <person name="Tanasupawat S."/>
        </authorList>
    </citation>
    <scope>NUCLEOTIDE SEQUENCE [LARGE SCALE GENOMIC DNA]</scope>
    <source>
        <strain evidence="8">3MP-10</strain>
    </source>
</reference>
<dbReference type="InterPro" id="IPR020843">
    <property type="entry name" value="ER"/>
</dbReference>
<dbReference type="SMART" id="SM00829">
    <property type="entry name" value="PKS_ER"/>
    <property type="match status" value="1"/>
</dbReference>
<comment type="similarity">
    <text evidence="2 6">Belongs to the zinc-containing alcohol dehydrogenase family.</text>
</comment>
<dbReference type="PROSITE" id="PS00059">
    <property type="entry name" value="ADH_ZINC"/>
    <property type="match status" value="1"/>
</dbReference>
<keyword evidence="3 6" id="KW-0479">Metal-binding</keyword>
<dbReference type="Pfam" id="PF08240">
    <property type="entry name" value="ADH_N"/>
    <property type="match status" value="1"/>
</dbReference>